<evidence type="ECO:0000313" key="4">
    <source>
        <dbReference type="EMBL" id="QJH96105.1"/>
    </source>
</evidence>
<evidence type="ECO:0000313" key="2">
    <source>
        <dbReference type="EMBL" id="QJA56461.1"/>
    </source>
</evidence>
<organism evidence="1">
    <name type="scientific">viral metagenome</name>
    <dbReference type="NCBI Taxonomy" id="1070528"/>
    <lineage>
        <taxon>unclassified sequences</taxon>
        <taxon>metagenomes</taxon>
        <taxon>organismal metagenomes</taxon>
    </lineage>
</organism>
<dbReference type="AlphaFoldDB" id="A0A6H1ZJ31"/>
<dbReference type="EMBL" id="MT141220">
    <property type="protein sequence ID" value="QJA56461.1"/>
    <property type="molecule type" value="Genomic_DNA"/>
</dbReference>
<proteinExistence type="predicted"/>
<dbReference type="EMBL" id="MT144639">
    <property type="protein sequence ID" value="QJH96105.1"/>
    <property type="molecule type" value="Genomic_DNA"/>
</dbReference>
<gene>
    <name evidence="3" type="ORF">MM415A00974_0005</name>
    <name evidence="2" type="ORF">MM415B01840_0009</name>
    <name evidence="1" type="ORF">TM448A00767_0003</name>
    <name evidence="4" type="ORF">TM448B00617_0030</name>
</gene>
<sequence>MNLLQLRTKFRSLSGRFDLVNADLSDNGADFFINEGRKYLDRLDETQKSWASCFRFLNIGSSSVSFPYCRAIKEVWAATTTERWQLEKRSLQDLTTGYLTGLPSSRSTGSPLYYAPCIVRYIPENAEAGELEAFAGFTDVEAGTYHEYNSVLVSVPASEKIMLDVRGLFYSMELINDIDKNYWSEVHPLLLYMAAMRQVEVTNRNTQGVKDWTSSIKDEVSQLGMDLVEELIAEVDQMEG</sequence>
<dbReference type="EMBL" id="MT144064">
    <property type="protein sequence ID" value="QJA47936.1"/>
    <property type="molecule type" value="Genomic_DNA"/>
</dbReference>
<protein>
    <submittedName>
        <fullName evidence="1">Uncharacterized protein</fullName>
    </submittedName>
</protein>
<evidence type="ECO:0000313" key="1">
    <source>
        <dbReference type="EMBL" id="QJA47936.1"/>
    </source>
</evidence>
<accession>A0A6H1ZJ31</accession>
<name>A0A6H1ZJ31_9ZZZZ</name>
<evidence type="ECO:0000313" key="3">
    <source>
        <dbReference type="EMBL" id="QJA78885.1"/>
    </source>
</evidence>
<reference evidence="1" key="1">
    <citation type="submission" date="2020-03" db="EMBL/GenBank/DDBJ databases">
        <title>The deep terrestrial virosphere.</title>
        <authorList>
            <person name="Holmfeldt K."/>
            <person name="Nilsson E."/>
            <person name="Simone D."/>
            <person name="Lopez-Fernandez M."/>
            <person name="Wu X."/>
            <person name="de Brujin I."/>
            <person name="Lundin D."/>
            <person name="Andersson A."/>
            <person name="Bertilsson S."/>
            <person name="Dopson M."/>
        </authorList>
    </citation>
    <scope>NUCLEOTIDE SEQUENCE</scope>
    <source>
        <strain evidence="3">MM415A00974</strain>
        <strain evidence="2">MM415B01840</strain>
        <strain evidence="1">TM448A00767</strain>
        <strain evidence="4">TM448B00617</strain>
    </source>
</reference>
<dbReference type="EMBL" id="MT142358">
    <property type="protein sequence ID" value="QJA78885.1"/>
    <property type="molecule type" value="Genomic_DNA"/>
</dbReference>